<evidence type="ECO:0000313" key="2">
    <source>
        <dbReference type="Proteomes" id="UP000054047"/>
    </source>
</evidence>
<dbReference type="OrthoDB" id="9996331at2759"/>
<proteinExistence type="predicted"/>
<sequence length="61" mass="6744">MKKIHIAKQLGITHSCVSKVLRKCSEDICLHKSTQVPGYWNGGGKSLQNSFLLLSRICAES</sequence>
<accession>A0A0C2DZR3</accession>
<name>A0A0C2DZR3_9BILA</name>
<gene>
    <name evidence="1" type="ORF">ANCDUO_01117</name>
</gene>
<evidence type="ECO:0008006" key="3">
    <source>
        <dbReference type="Google" id="ProtNLM"/>
    </source>
</evidence>
<evidence type="ECO:0000313" key="1">
    <source>
        <dbReference type="EMBL" id="KIH68542.1"/>
    </source>
</evidence>
<reference evidence="1 2" key="1">
    <citation type="submission" date="2013-12" db="EMBL/GenBank/DDBJ databases">
        <title>Draft genome of the parsitic nematode Ancylostoma duodenale.</title>
        <authorList>
            <person name="Mitreva M."/>
        </authorList>
    </citation>
    <scope>NUCLEOTIDE SEQUENCE [LARGE SCALE GENOMIC DNA]</scope>
    <source>
        <strain evidence="1 2">Zhejiang</strain>
    </source>
</reference>
<protein>
    <recommendedName>
        <fullName evidence="3">Paired domain-containing protein</fullName>
    </recommendedName>
</protein>
<organism evidence="1 2">
    <name type="scientific">Ancylostoma duodenale</name>
    <dbReference type="NCBI Taxonomy" id="51022"/>
    <lineage>
        <taxon>Eukaryota</taxon>
        <taxon>Metazoa</taxon>
        <taxon>Ecdysozoa</taxon>
        <taxon>Nematoda</taxon>
        <taxon>Chromadorea</taxon>
        <taxon>Rhabditida</taxon>
        <taxon>Rhabditina</taxon>
        <taxon>Rhabditomorpha</taxon>
        <taxon>Strongyloidea</taxon>
        <taxon>Ancylostomatidae</taxon>
        <taxon>Ancylostomatinae</taxon>
        <taxon>Ancylostoma</taxon>
    </lineage>
</organism>
<dbReference type="AlphaFoldDB" id="A0A0C2DZR3"/>
<keyword evidence="2" id="KW-1185">Reference proteome</keyword>
<dbReference type="EMBL" id="KN726349">
    <property type="protein sequence ID" value="KIH68542.1"/>
    <property type="molecule type" value="Genomic_DNA"/>
</dbReference>
<dbReference type="Proteomes" id="UP000054047">
    <property type="component" value="Unassembled WGS sequence"/>
</dbReference>